<organism evidence="2">
    <name type="scientific">Rhizophagus irregularis (strain DAOM 181602 / DAOM 197198 / MUCL 43194)</name>
    <name type="common">Arbuscular mycorrhizal fungus</name>
    <name type="synonym">Glomus intraradices</name>
    <dbReference type="NCBI Taxonomy" id="747089"/>
    <lineage>
        <taxon>Eukaryota</taxon>
        <taxon>Fungi</taxon>
        <taxon>Fungi incertae sedis</taxon>
        <taxon>Mucoromycota</taxon>
        <taxon>Glomeromycotina</taxon>
        <taxon>Glomeromycetes</taxon>
        <taxon>Glomerales</taxon>
        <taxon>Glomeraceae</taxon>
        <taxon>Rhizophagus</taxon>
    </lineage>
</organism>
<evidence type="ECO:0000313" key="2">
    <source>
        <dbReference type="EMBL" id="ESA11519.1"/>
    </source>
</evidence>
<keyword evidence="1" id="KW-0472">Membrane</keyword>
<proteinExistence type="predicted"/>
<reference evidence="2" key="1">
    <citation type="submission" date="2013-07" db="EMBL/GenBank/DDBJ databases">
        <title>The genome of an arbuscular mycorrhizal fungus provides insights into the evolution of the oldest plant symbiosis.</title>
        <authorList>
            <consortium name="DOE Joint Genome Institute"/>
            <person name="Tisserant E."/>
            <person name="Malbreil M."/>
            <person name="Kuo A."/>
            <person name="Kohler A."/>
            <person name="Symeonidi A."/>
            <person name="Balestrini R."/>
            <person name="Charron P."/>
            <person name="Duensing N."/>
            <person name="Frei-dit-Frey N."/>
            <person name="Gianinazzi-Pearson V."/>
            <person name="Gilbert B."/>
            <person name="Handa Y."/>
            <person name="Hijri M."/>
            <person name="Kaul R."/>
            <person name="Kawaguchi M."/>
            <person name="Krajinski F."/>
            <person name="Lammers P."/>
            <person name="Lapierre D."/>
            <person name="Masclaux F.G."/>
            <person name="Murat C."/>
            <person name="Morin E."/>
            <person name="Ndikumana S."/>
            <person name="Pagni M."/>
            <person name="Petitpierre D."/>
            <person name="Requena N."/>
            <person name="Rosikiewicz P."/>
            <person name="Riley R."/>
            <person name="Saito K."/>
            <person name="San Clemente H."/>
            <person name="Shapiro H."/>
            <person name="van Tuinen D."/>
            <person name="Becard G."/>
            <person name="Bonfante P."/>
            <person name="Paszkowski U."/>
            <person name="Shachar-Hill Y."/>
            <person name="Young J.P."/>
            <person name="Sanders I.R."/>
            <person name="Henrissat B."/>
            <person name="Rensing S.A."/>
            <person name="Grigoriev I.V."/>
            <person name="Corradi N."/>
            <person name="Roux C."/>
            <person name="Martin F."/>
        </authorList>
    </citation>
    <scope>NUCLEOTIDE SEQUENCE</scope>
    <source>
        <strain evidence="2">DAOM 197198</strain>
    </source>
</reference>
<dbReference type="AlphaFoldDB" id="U9TTN5"/>
<name>U9TTN5_RHIID</name>
<evidence type="ECO:0000256" key="1">
    <source>
        <dbReference type="SAM" id="Phobius"/>
    </source>
</evidence>
<protein>
    <submittedName>
        <fullName evidence="2">Uncharacterized protein</fullName>
    </submittedName>
</protein>
<dbReference type="EMBL" id="KI285902">
    <property type="protein sequence ID" value="ESA11519.1"/>
    <property type="molecule type" value="Genomic_DNA"/>
</dbReference>
<gene>
    <name evidence="2" type="ORF">GLOINDRAFT_3144</name>
</gene>
<keyword evidence="1" id="KW-1133">Transmembrane helix</keyword>
<sequence length="99" mass="10862">MIPSKMAPSDITASSGASVSLSVAMGGSLSSAEALPCLLPLKLYLDFVVLYEVWSYVVSCWIIVSYLSSLVVISLSDELIKLWLWWRSAIVLSTWDFPS</sequence>
<keyword evidence="1" id="KW-0812">Transmembrane</keyword>
<accession>U9TTN5</accession>
<dbReference type="HOGENOM" id="CLU_2321565_0_0_1"/>
<feature type="transmembrane region" description="Helical" evidence="1">
    <location>
        <begin position="53"/>
        <end position="75"/>
    </location>
</feature>